<protein>
    <submittedName>
        <fullName evidence="3">Uncharacterized protein</fullName>
    </submittedName>
</protein>
<dbReference type="AlphaFoldDB" id="A0A922ME35"/>
<name>A0A922ME35_SPOEX</name>
<accession>A0A922ME35</accession>
<evidence type="ECO:0000256" key="1">
    <source>
        <dbReference type="SAM" id="MobiDB-lite"/>
    </source>
</evidence>
<proteinExistence type="predicted"/>
<gene>
    <name evidence="3" type="ORF">HF086_012208</name>
</gene>
<organism evidence="3 4">
    <name type="scientific">Spodoptera exigua</name>
    <name type="common">Beet armyworm</name>
    <name type="synonym">Noctua fulgens</name>
    <dbReference type="NCBI Taxonomy" id="7107"/>
    <lineage>
        <taxon>Eukaryota</taxon>
        <taxon>Metazoa</taxon>
        <taxon>Ecdysozoa</taxon>
        <taxon>Arthropoda</taxon>
        <taxon>Hexapoda</taxon>
        <taxon>Insecta</taxon>
        <taxon>Pterygota</taxon>
        <taxon>Neoptera</taxon>
        <taxon>Endopterygota</taxon>
        <taxon>Lepidoptera</taxon>
        <taxon>Glossata</taxon>
        <taxon>Ditrysia</taxon>
        <taxon>Noctuoidea</taxon>
        <taxon>Noctuidae</taxon>
        <taxon>Amphipyrinae</taxon>
        <taxon>Spodoptera</taxon>
    </lineage>
</organism>
<dbReference type="EMBL" id="JACEFF010000590">
    <property type="protein sequence ID" value="KAH9634794.1"/>
    <property type="molecule type" value="Genomic_DNA"/>
</dbReference>
<evidence type="ECO:0000256" key="2">
    <source>
        <dbReference type="SAM" id="SignalP"/>
    </source>
</evidence>
<sequence length="240" mass="26978">MQKKIMCLVLTLTVARFAESWPRKPEVLENLNADYSAQGFDDEDEATNPFSKLLRIGEVIKKPIVFEEDGKDVNLKIIGSKKKNSERKNEKTKYRSGDTKSFYKTGGSREHGAYDDLDINALANAIAATAAVIKANENRTYRRGNKTRGFHRVHHKDEYKKDQEFYEDDETKGSINKNTLNGAGKSLEVKGTLNKGTFNHDQNKGLYGKEGFLENGFTDTQFVGFDDSLGLDASFSNEIS</sequence>
<feature type="chain" id="PRO_5037000152" evidence="2">
    <location>
        <begin position="21"/>
        <end position="240"/>
    </location>
</feature>
<feature type="compositionally biased region" description="Basic and acidic residues" evidence="1">
    <location>
        <begin position="86"/>
        <end position="98"/>
    </location>
</feature>
<keyword evidence="2" id="KW-0732">Signal</keyword>
<dbReference type="Pfam" id="PF16009">
    <property type="entry name" value="DUF4779"/>
    <property type="match status" value="1"/>
</dbReference>
<evidence type="ECO:0000313" key="4">
    <source>
        <dbReference type="Proteomes" id="UP000814243"/>
    </source>
</evidence>
<dbReference type="InterPro" id="IPR031959">
    <property type="entry name" value="DUF4779"/>
</dbReference>
<feature type="region of interest" description="Disordered" evidence="1">
    <location>
        <begin position="82"/>
        <end position="102"/>
    </location>
</feature>
<reference evidence="3" key="1">
    <citation type="journal article" date="2021" name="G3 (Bethesda)">
        <title>Genome and transcriptome analysis of the beet armyworm Spodoptera exigua reveals targets for pest control. .</title>
        <authorList>
            <person name="Simon S."/>
            <person name="Breeschoten T."/>
            <person name="Jansen H.J."/>
            <person name="Dirks R.P."/>
            <person name="Schranz M.E."/>
            <person name="Ros V.I.D."/>
        </authorList>
    </citation>
    <scope>NUCLEOTIDE SEQUENCE</scope>
    <source>
        <strain evidence="3">TB_SE_WUR_2020</strain>
    </source>
</reference>
<dbReference type="Proteomes" id="UP000814243">
    <property type="component" value="Unassembled WGS sequence"/>
</dbReference>
<comment type="caution">
    <text evidence="3">The sequence shown here is derived from an EMBL/GenBank/DDBJ whole genome shotgun (WGS) entry which is preliminary data.</text>
</comment>
<evidence type="ECO:0000313" key="3">
    <source>
        <dbReference type="EMBL" id="KAH9634794.1"/>
    </source>
</evidence>
<feature type="signal peptide" evidence="2">
    <location>
        <begin position="1"/>
        <end position="20"/>
    </location>
</feature>